<evidence type="ECO:0000313" key="2">
    <source>
        <dbReference type="EMBL" id="KNZ40297.1"/>
    </source>
</evidence>
<feature type="transmembrane region" description="Helical" evidence="1">
    <location>
        <begin position="21"/>
        <end position="41"/>
    </location>
</feature>
<proteinExistence type="predicted"/>
<protein>
    <submittedName>
        <fullName evidence="2">Uncharacterized protein</fullName>
    </submittedName>
</protein>
<comment type="caution">
    <text evidence="2">The sequence shown here is derived from an EMBL/GenBank/DDBJ whole genome shotgun (WGS) entry which is preliminary data.</text>
</comment>
<keyword evidence="3" id="KW-1185">Reference proteome</keyword>
<feature type="transmembrane region" description="Helical" evidence="1">
    <location>
        <begin position="86"/>
        <end position="106"/>
    </location>
</feature>
<dbReference type="OrthoDB" id="1778915at2"/>
<feature type="transmembrane region" description="Helical" evidence="1">
    <location>
        <begin position="118"/>
        <end position="140"/>
    </location>
</feature>
<accession>A0A0L6TW53</accession>
<dbReference type="AlphaFoldDB" id="A0A0L6TW53"/>
<evidence type="ECO:0000256" key="1">
    <source>
        <dbReference type="SAM" id="Phobius"/>
    </source>
</evidence>
<reference evidence="3" key="1">
    <citation type="submission" date="2015-07" db="EMBL/GenBank/DDBJ databases">
        <title>Draft genome sequence of Acetobacterium bakii DSM 8293, a potential psychrophilic chemical producer through syngas fermentation.</title>
        <authorList>
            <person name="Song Y."/>
            <person name="Hwang S."/>
            <person name="Cho B.-K."/>
        </authorList>
    </citation>
    <scope>NUCLEOTIDE SEQUENCE [LARGE SCALE GENOMIC DNA]</scope>
    <source>
        <strain evidence="3">DSM 8239</strain>
    </source>
</reference>
<evidence type="ECO:0000313" key="3">
    <source>
        <dbReference type="Proteomes" id="UP000036873"/>
    </source>
</evidence>
<feature type="transmembrane region" description="Helical" evidence="1">
    <location>
        <begin position="53"/>
        <end position="74"/>
    </location>
</feature>
<organism evidence="2 3">
    <name type="scientific">Acetobacterium bakii</name>
    <dbReference type="NCBI Taxonomy" id="52689"/>
    <lineage>
        <taxon>Bacteria</taxon>
        <taxon>Bacillati</taxon>
        <taxon>Bacillota</taxon>
        <taxon>Clostridia</taxon>
        <taxon>Eubacteriales</taxon>
        <taxon>Eubacteriaceae</taxon>
        <taxon>Acetobacterium</taxon>
    </lineage>
</organism>
<keyword evidence="1" id="KW-0472">Membrane</keyword>
<dbReference type="Proteomes" id="UP000036873">
    <property type="component" value="Unassembled WGS sequence"/>
</dbReference>
<sequence length="157" mass="17790">MPKYSFRKGDLVLNLLKKLKPYLIIIILIIYVEVIGNGRLLTSINQLSFYYELVNVVISRFVVGSLVGVILYILNLDDLKLTLKINIHYLIIALFFILIYCSRYISILGFQVNMSISIPYLLVASPVISYVFPVLVGYYLSKGLISTKNNSAVTTKT</sequence>
<keyword evidence="1" id="KW-0812">Transmembrane</keyword>
<dbReference type="RefSeq" id="WP_050741868.1">
    <property type="nucleotide sequence ID" value="NZ_LGYO01000068.1"/>
</dbReference>
<dbReference type="STRING" id="52689.AKG39_18395"/>
<dbReference type="EMBL" id="LGYO01000068">
    <property type="protein sequence ID" value="KNZ40297.1"/>
    <property type="molecule type" value="Genomic_DNA"/>
</dbReference>
<gene>
    <name evidence="2" type="ORF">AKG39_18395</name>
</gene>
<keyword evidence="1" id="KW-1133">Transmembrane helix</keyword>
<name>A0A0L6TW53_9FIRM</name>